<dbReference type="AlphaFoldDB" id="A0AAV9LHD9"/>
<organism evidence="1 2">
    <name type="scientific">Solanum pinnatisectum</name>
    <name type="common">tansyleaf nightshade</name>
    <dbReference type="NCBI Taxonomy" id="50273"/>
    <lineage>
        <taxon>Eukaryota</taxon>
        <taxon>Viridiplantae</taxon>
        <taxon>Streptophyta</taxon>
        <taxon>Embryophyta</taxon>
        <taxon>Tracheophyta</taxon>
        <taxon>Spermatophyta</taxon>
        <taxon>Magnoliopsida</taxon>
        <taxon>eudicotyledons</taxon>
        <taxon>Gunneridae</taxon>
        <taxon>Pentapetalae</taxon>
        <taxon>asterids</taxon>
        <taxon>lamiids</taxon>
        <taxon>Solanales</taxon>
        <taxon>Solanaceae</taxon>
        <taxon>Solanoideae</taxon>
        <taxon>Solaneae</taxon>
        <taxon>Solanum</taxon>
    </lineage>
</organism>
<dbReference type="Proteomes" id="UP001311915">
    <property type="component" value="Unassembled WGS sequence"/>
</dbReference>
<comment type="caution">
    <text evidence="1">The sequence shown here is derived from an EMBL/GenBank/DDBJ whole genome shotgun (WGS) entry which is preliminary data.</text>
</comment>
<evidence type="ECO:0008006" key="3">
    <source>
        <dbReference type="Google" id="ProtNLM"/>
    </source>
</evidence>
<reference evidence="1 2" key="1">
    <citation type="submission" date="2023-10" db="EMBL/GenBank/DDBJ databases">
        <title>Genome-Wide Identification Analysis in wild type Solanum Pinnatisectum Reveals Some Genes Defensing Phytophthora Infestans.</title>
        <authorList>
            <person name="Sun C."/>
        </authorList>
    </citation>
    <scope>NUCLEOTIDE SEQUENCE [LARGE SCALE GENOMIC DNA]</scope>
    <source>
        <strain evidence="1">LQN</strain>
        <tissue evidence="1">Leaf</tissue>
    </source>
</reference>
<sequence>MATMKGSVSKMDDRMNNVEGRINYTNSTPQATFFQRSYYNHDQGGGRDVGINSIKTSLPPFKGECNPDDYLEWESLCERILQVNDLTEVKKSCFTIISQFEGFAITWWECMKRYHLVLQDGHPPPWTGLKALMRVKYVPERYR</sequence>
<proteinExistence type="predicted"/>
<evidence type="ECO:0000313" key="1">
    <source>
        <dbReference type="EMBL" id="KAK4724174.1"/>
    </source>
</evidence>
<accession>A0AAV9LHD9</accession>
<dbReference type="EMBL" id="JAWPEI010000006">
    <property type="protein sequence ID" value="KAK4724174.1"/>
    <property type="molecule type" value="Genomic_DNA"/>
</dbReference>
<protein>
    <recommendedName>
        <fullName evidence="3">Retrotransposon gag domain-containing protein</fullName>
    </recommendedName>
</protein>
<name>A0AAV9LHD9_9SOLN</name>
<gene>
    <name evidence="1" type="ORF">R3W88_026953</name>
</gene>
<evidence type="ECO:0000313" key="2">
    <source>
        <dbReference type="Proteomes" id="UP001311915"/>
    </source>
</evidence>
<keyword evidence="2" id="KW-1185">Reference proteome</keyword>